<dbReference type="EMBL" id="AP022605">
    <property type="protein sequence ID" value="BBZ06994.1"/>
    <property type="molecule type" value="Genomic_DNA"/>
</dbReference>
<dbReference type="Gene3D" id="1.10.3300.10">
    <property type="entry name" value="Jann2411-like domain"/>
    <property type="match status" value="1"/>
</dbReference>
<protein>
    <recommendedName>
        <fullName evidence="1">Zinc finger CGNR domain-containing protein</fullName>
    </recommendedName>
</protein>
<dbReference type="InterPro" id="IPR023286">
    <property type="entry name" value="ABATE_dom_sf"/>
</dbReference>
<evidence type="ECO:0000313" key="4">
    <source>
        <dbReference type="Proteomes" id="UP000193564"/>
    </source>
</evidence>
<feature type="domain" description="Zinc finger CGNR" evidence="1">
    <location>
        <begin position="152"/>
        <end position="187"/>
    </location>
</feature>
<keyword evidence="4" id="KW-1185">Reference proteome</keyword>
<dbReference type="KEGG" id="mdr:MDOR_11630"/>
<dbReference type="AlphaFoldDB" id="A0A1X1TDK1"/>
<dbReference type="InterPro" id="IPR021005">
    <property type="entry name" value="Znf_CGNR"/>
</dbReference>
<evidence type="ECO:0000313" key="3">
    <source>
        <dbReference type="EMBL" id="ORV42626.1"/>
    </source>
</evidence>
<dbReference type="EMBL" id="LQOS01000021">
    <property type="protein sequence ID" value="ORV42626.1"/>
    <property type="molecule type" value="Genomic_DNA"/>
</dbReference>
<reference evidence="2" key="3">
    <citation type="submission" date="2020-02" db="EMBL/GenBank/DDBJ databases">
        <authorList>
            <person name="Matsumoto Y."/>
            <person name="Motooka D."/>
            <person name="Nakamura S."/>
        </authorList>
    </citation>
    <scope>NUCLEOTIDE SEQUENCE</scope>
    <source>
        <strain evidence="2">JCM 12405</strain>
    </source>
</reference>
<proteinExistence type="predicted"/>
<sequence length="191" mass="21243">MRTQYIEHGILVRPLETAATNFLSSRFYDGRRINDLLGTTNSAHSWMTTLHRAIQFPRTPFTPHERQLATLRTLRGAVEATYRACVDGDATAVADHLSRVLDHADIHIGMAHAASGIAATWSTTPEDPYSELIAQIAVTAALSVTDQAATQLRKCQAPRCVLYYTQHNSRQHWCSDVCGNRVRVARASKSR</sequence>
<dbReference type="OrthoDB" id="3211108at2"/>
<organism evidence="3 4">
    <name type="scientific">Mycolicibacterium doricum</name>
    <dbReference type="NCBI Taxonomy" id="126673"/>
    <lineage>
        <taxon>Bacteria</taxon>
        <taxon>Bacillati</taxon>
        <taxon>Actinomycetota</taxon>
        <taxon>Actinomycetes</taxon>
        <taxon>Mycobacteriales</taxon>
        <taxon>Mycobacteriaceae</taxon>
        <taxon>Mycolicibacterium</taxon>
    </lineage>
</organism>
<dbReference type="PANTHER" id="PTHR35525">
    <property type="entry name" value="BLL6575 PROTEIN"/>
    <property type="match status" value="1"/>
</dbReference>
<reference evidence="3 4" key="1">
    <citation type="submission" date="2016-01" db="EMBL/GenBank/DDBJ databases">
        <title>The new phylogeny of the genus Mycobacterium.</title>
        <authorList>
            <person name="Tarcisio F."/>
            <person name="Conor M."/>
            <person name="Antonella G."/>
            <person name="Elisabetta G."/>
            <person name="Giulia F.S."/>
            <person name="Sara T."/>
            <person name="Anna F."/>
            <person name="Clotilde B."/>
            <person name="Roberto B."/>
            <person name="Veronica D.S."/>
            <person name="Fabio R."/>
            <person name="Monica P."/>
            <person name="Olivier J."/>
            <person name="Enrico T."/>
            <person name="Nicola S."/>
        </authorList>
    </citation>
    <scope>NUCLEOTIDE SEQUENCE [LARGE SCALE GENOMIC DNA]</scope>
    <source>
        <strain evidence="3 4">DSM 44339</strain>
    </source>
</reference>
<evidence type="ECO:0000313" key="2">
    <source>
        <dbReference type="EMBL" id="BBZ06994.1"/>
    </source>
</evidence>
<name>A0A1X1TDK1_9MYCO</name>
<reference evidence="2 5" key="2">
    <citation type="journal article" date="2019" name="Emerg. Microbes Infect.">
        <title>Comprehensive subspecies identification of 175 nontuberculous mycobacteria species based on 7547 genomic profiles.</title>
        <authorList>
            <person name="Matsumoto Y."/>
            <person name="Kinjo T."/>
            <person name="Motooka D."/>
            <person name="Nabeya D."/>
            <person name="Jung N."/>
            <person name="Uechi K."/>
            <person name="Horii T."/>
            <person name="Iida T."/>
            <person name="Fujita J."/>
            <person name="Nakamura S."/>
        </authorList>
    </citation>
    <scope>NUCLEOTIDE SEQUENCE [LARGE SCALE GENOMIC DNA]</scope>
    <source>
        <strain evidence="2 5">JCM 12405</strain>
    </source>
</reference>
<dbReference type="Pfam" id="PF07336">
    <property type="entry name" value="ABATE"/>
    <property type="match status" value="1"/>
</dbReference>
<dbReference type="SUPFAM" id="SSF160904">
    <property type="entry name" value="Jann2411-like"/>
    <property type="match status" value="1"/>
</dbReference>
<dbReference type="Pfam" id="PF11706">
    <property type="entry name" value="zf-CGNR"/>
    <property type="match status" value="1"/>
</dbReference>
<dbReference type="InterPro" id="IPR010852">
    <property type="entry name" value="ABATE"/>
</dbReference>
<dbReference type="RefSeq" id="WP_085189708.1">
    <property type="nucleotide sequence ID" value="NZ_AP022605.1"/>
</dbReference>
<dbReference type="Proteomes" id="UP000193564">
    <property type="component" value="Unassembled WGS sequence"/>
</dbReference>
<dbReference type="Proteomes" id="UP000467201">
    <property type="component" value="Chromosome"/>
</dbReference>
<gene>
    <name evidence="3" type="ORF">AWC01_07840</name>
    <name evidence="2" type="ORF">MDOR_11630</name>
</gene>
<evidence type="ECO:0000259" key="1">
    <source>
        <dbReference type="Pfam" id="PF11706"/>
    </source>
</evidence>
<accession>A0A1X1TDK1</accession>
<evidence type="ECO:0000313" key="5">
    <source>
        <dbReference type="Proteomes" id="UP000467201"/>
    </source>
</evidence>
<dbReference type="PANTHER" id="PTHR35525:SF3">
    <property type="entry name" value="BLL6575 PROTEIN"/>
    <property type="match status" value="1"/>
</dbReference>
<dbReference type="STRING" id="126673.AWC01_07840"/>